<keyword evidence="3" id="KW-0863">Zinc-finger</keyword>
<evidence type="ECO:0000313" key="7">
    <source>
        <dbReference type="Proteomes" id="UP000235220"/>
    </source>
</evidence>
<dbReference type="SMART" id="SM00355">
    <property type="entry name" value="ZnF_C2H2"/>
    <property type="match status" value="3"/>
</dbReference>
<keyword evidence="1" id="KW-0479">Metal-binding</keyword>
<dbReference type="KEGG" id="jre:108995299"/>
<dbReference type="InterPro" id="IPR044653">
    <property type="entry name" value="AZF1/2/3-like"/>
</dbReference>
<organism evidence="7 8">
    <name type="scientific">Juglans regia</name>
    <name type="common">English walnut</name>
    <dbReference type="NCBI Taxonomy" id="51240"/>
    <lineage>
        <taxon>Eukaryota</taxon>
        <taxon>Viridiplantae</taxon>
        <taxon>Streptophyta</taxon>
        <taxon>Embryophyta</taxon>
        <taxon>Tracheophyta</taxon>
        <taxon>Spermatophyta</taxon>
        <taxon>Magnoliopsida</taxon>
        <taxon>eudicotyledons</taxon>
        <taxon>Gunneridae</taxon>
        <taxon>Pentapetalae</taxon>
        <taxon>rosids</taxon>
        <taxon>fabids</taxon>
        <taxon>Fagales</taxon>
        <taxon>Juglandaceae</taxon>
        <taxon>Juglans</taxon>
    </lineage>
</organism>
<dbReference type="STRING" id="51240.A0A2I4F402"/>
<dbReference type="Pfam" id="PF13912">
    <property type="entry name" value="zf-C2H2_6"/>
    <property type="match status" value="2"/>
</dbReference>
<accession>A0A2I4F402</accession>
<dbReference type="Proteomes" id="UP000235220">
    <property type="component" value="Chromosome 3"/>
</dbReference>
<evidence type="ECO:0000313" key="8">
    <source>
        <dbReference type="RefSeq" id="XP_018826378.2"/>
    </source>
</evidence>
<evidence type="ECO:0000256" key="2">
    <source>
        <dbReference type="ARBA" id="ARBA00022737"/>
    </source>
</evidence>
<dbReference type="InterPro" id="IPR013087">
    <property type="entry name" value="Znf_C2H2_type"/>
</dbReference>
<dbReference type="InterPro" id="IPR036236">
    <property type="entry name" value="Znf_C2H2_sf"/>
</dbReference>
<keyword evidence="6" id="KW-0804">Transcription</keyword>
<dbReference type="GO" id="GO:0005634">
    <property type="term" value="C:nucleus"/>
    <property type="evidence" value="ECO:0000318"/>
    <property type="project" value="GO_Central"/>
</dbReference>
<dbReference type="RefSeq" id="XP_018826378.2">
    <property type="nucleotide sequence ID" value="XM_018970833.2"/>
</dbReference>
<evidence type="ECO:0000256" key="3">
    <source>
        <dbReference type="ARBA" id="ARBA00022771"/>
    </source>
</evidence>
<dbReference type="PROSITE" id="PS00028">
    <property type="entry name" value="ZINC_FINGER_C2H2_1"/>
    <property type="match status" value="3"/>
</dbReference>
<dbReference type="OrthoDB" id="6077919at2759"/>
<protein>
    <submittedName>
        <fullName evidence="8">Uncharacterized protein LOC108995299</fullName>
    </submittedName>
</protein>
<evidence type="ECO:0000256" key="4">
    <source>
        <dbReference type="ARBA" id="ARBA00022833"/>
    </source>
</evidence>
<dbReference type="Gramene" id="Jr03_19670_p1">
    <property type="protein sequence ID" value="cds.Jr03_19670_p1"/>
    <property type="gene ID" value="Jr03_19670"/>
</dbReference>
<gene>
    <name evidence="8" type="primary">LOC108995299</name>
</gene>
<keyword evidence="5" id="KW-0805">Transcription regulation</keyword>
<proteinExistence type="predicted"/>
<evidence type="ECO:0000256" key="5">
    <source>
        <dbReference type="ARBA" id="ARBA00023015"/>
    </source>
</evidence>
<dbReference type="PROSITE" id="PS50157">
    <property type="entry name" value="ZINC_FINGER_C2H2_2"/>
    <property type="match status" value="1"/>
</dbReference>
<dbReference type="PANTHER" id="PTHR45988">
    <property type="entry name" value="C2H2 TYPE ZINC FINGER TRANSCRIPTION FACTOR FAMILY-RELATED"/>
    <property type="match status" value="1"/>
</dbReference>
<sequence length="545" mass="60986">MEDSKNGTGLEAGYDEVIPSSEAAAKVLHGSVSLMETSEFKNKEPAGNSRVLQIVEARPGIEEESFKNRTGDHGIRMRDLREKDQFYSSGKGAAGHDDQYMMRILDSQPAARPKTKKIKCLKPKVYAASSPKALNSGSFKTGAASGGGGEHQCFCCFKKFPTLKSLCGHMRLHPKRNWKGIRPSDQIGTAFSAAHEDQTGLLPKWSRTGRRGQNSLVLIDRPFQPDNTPMTFRLDPTTIPASTHIPTPVLRTQNVSDKHKHLIGIEKLENQTQFLFSERVASRKQMMEYLQTESKSYSWLMIDGKGCWRHASTASDESNSSSSTRVPSGKATECKYEFEQLPVDLQQPNLNVHEKNEKMVMAMNSEMMRMNWKSKVLRPFEPQIQKKIQKKYSYHEYTCRTCSKTFQTFQALRGHRSSHHKDHNSTKAVQTSIEIQPKKDIANPMVQVKETKELGEHDASLHICNICYKGYPTGQALGGHKKRHWAAARSAELARASSELAKAEDSGSTAALTFVQSPLRDGATAQAAGRKVLHFDLNEPYVEED</sequence>
<dbReference type="GO" id="GO:0000976">
    <property type="term" value="F:transcription cis-regulatory region binding"/>
    <property type="evidence" value="ECO:0000318"/>
    <property type="project" value="GO_Central"/>
</dbReference>
<dbReference type="Gene3D" id="3.30.160.60">
    <property type="entry name" value="Classic Zinc Finger"/>
    <property type="match status" value="1"/>
</dbReference>
<dbReference type="PANTHER" id="PTHR45988:SF92">
    <property type="entry name" value="C2H2 TYPE ZINC FINGER TRANSCRIPTION FACTOR FAMILY-RELATED"/>
    <property type="match status" value="1"/>
</dbReference>
<keyword evidence="2" id="KW-0677">Repeat</keyword>
<reference evidence="8" key="1">
    <citation type="submission" date="2025-08" db="UniProtKB">
        <authorList>
            <consortium name="RefSeq"/>
        </authorList>
    </citation>
    <scope>IDENTIFICATION</scope>
    <source>
        <tissue evidence="8">Leaves</tissue>
    </source>
</reference>
<dbReference type="GeneID" id="108995299"/>
<dbReference type="GO" id="GO:0006355">
    <property type="term" value="P:regulation of DNA-templated transcription"/>
    <property type="evidence" value="ECO:0000318"/>
    <property type="project" value="GO_Central"/>
</dbReference>
<dbReference type="GO" id="GO:0003700">
    <property type="term" value="F:DNA-binding transcription factor activity"/>
    <property type="evidence" value="ECO:0000318"/>
    <property type="project" value="GO_Central"/>
</dbReference>
<evidence type="ECO:0000256" key="1">
    <source>
        <dbReference type="ARBA" id="ARBA00022723"/>
    </source>
</evidence>
<dbReference type="AlphaFoldDB" id="A0A2I4F402"/>
<keyword evidence="4" id="KW-0862">Zinc</keyword>
<evidence type="ECO:0000256" key="6">
    <source>
        <dbReference type="ARBA" id="ARBA00023163"/>
    </source>
</evidence>
<dbReference type="SUPFAM" id="SSF57667">
    <property type="entry name" value="beta-beta-alpha zinc fingers"/>
    <property type="match status" value="1"/>
</dbReference>
<keyword evidence="7" id="KW-1185">Reference proteome</keyword>
<dbReference type="GO" id="GO:0008270">
    <property type="term" value="F:zinc ion binding"/>
    <property type="evidence" value="ECO:0007669"/>
    <property type="project" value="UniProtKB-KW"/>
</dbReference>
<name>A0A2I4F402_JUGRE</name>